<feature type="signal peptide" evidence="1">
    <location>
        <begin position="1"/>
        <end position="20"/>
    </location>
</feature>
<dbReference type="OrthoDB" id="9773354at2"/>
<keyword evidence="4" id="KW-1185">Reference proteome</keyword>
<dbReference type="Pfam" id="PF13473">
    <property type="entry name" value="Cupredoxin_1"/>
    <property type="match status" value="1"/>
</dbReference>
<dbReference type="Proteomes" id="UP000002892">
    <property type="component" value="Chromosome"/>
</dbReference>
<dbReference type="Gene3D" id="2.60.40.420">
    <property type="entry name" value="Cupredoxins - blue copper proteins"/>
    <property type="match status" value="2"/>
</dbReference>
<evidence type="ECO:0000313" key="4">
    <source>
        <dbReference type="Proteomes" id="UP000002892"/>
    </source>
</evidence>
<dbReference type="PROSITE" id="PS51257">
    <property type="entry name" value="PROKAR_LIPOPROTEIN"/>
    <property type="match status" value="1"/>
</dbReference>
<proteinExistence type="predicted"/>
<reference evidence="3 4" key="1">
    <citation type="journal article" date="2012" name="J. Bacteriol.">
        <title>Complete genome sequences of Desulfosporosinus orientis DSM765T, Desulfosporosinus youngiae DSM17734T, Desulfosporosinus meridiei DSM13257T, and Desulfosporosinus acidiphilus DSM22704T.</title>
        <authorList>
            <person name="Pester M."/>
            <person name="Brambilla E."/>
            <person name="Alazard D."/>
            <person name="Rattei T."/>
            <person name="Weinmaier T."/>
            <person name="Han J."/>
            <person name="Lucas S."/>
            <person name="Lapidus A."/>
            <person name="Cheng J.F."/>
            <person name="Goodwin L."/>
            <person name="Pitluck S."/>
            <person name="Peters L."/>
            <person name="Ovchinnikova G."/>
            <person name="Teshima H."/>
            <person name="Detter J.C."/>
            <person name="Han C.S."/>
            <person name="Tapia R."/>
            <person name="Land M.L."/>
            <person name="Hauser L."/>
            <person name="Kyrpides N.C."/>
            <person name="Ivanova N.N."/>
            <person name="Pagani I."/>
            <person name="Huntmann M."/>
            <person name="Wei C.L."/>
            <person name="Davenport K.W."/>
            <person name="Daligault H."/>
            <person name="Chain P.S."/>
            <person name="Chen A."/>
            <person name="Mavromatis K."/>
            <person name="Markowitz V."/>
            <person name="Szeto E."/>
            <person name="Mikhailova N."/>
            <person name="Pati A."/>
            <person name="Wagner M."/>
            <person name="Woyke T."/>
            <person name="Ollivier B."/>
            <person name="Klenk H.P."/>
            <person name="Spring S."/>
            <person name="Loy A."/>
        </authorList>
    </citation>
    <scope>NUCLEOTIDE SEQUENCE [LARGE SCALE GENOMIC DNA]</scope>
    <source>
        <strain evidence="4">DSM 22704 / JCM 16185 / SJ4</strain>
    </source>
</reference>
<feature type="chain" id="PRO_5038345666" description="EfeO-type cupredoxin-like domain-containing protein" evidence="1">
    <location>
        <begin position="21"/>
        <end position="291"/>
    </location>
</feature>
<dbReference type="HOGENOM" id="CLU_955535_0_0_9"/>
<keyword evidence="1" id="KW-0732">Signal</keyword>
<dbReference type="KEGG" id="dai:Desaci_0891"/>
<protein>
    <recommendedName>
        <fullName evidence="2">EfeO-type cupredoxin-like domain-containing protein</fullName>
    </recommendedName>
</protein>
<evidence type="ECO:0000259" key="2">
    <source>
        <dbReference type="Pfam" id="PF13473"/>
    </source>
</evidence>
<evidence type="ECO:0000313" key="3">
    <source>
        <dbReference type="EMBL" id="AFM39939.1"/>
    </source>
</evidence>
<organism evidence="3 4">
    <name type="scientific">Desulfosporosinus acidiphilus (strain DSM 22704 / JCM 16185 / SJ4)</name>
    <dbReference type="NCBI Taxonomy" id="646529"/>
    <lineage>
        <taxon>Bacteria</taxon>
        <taxon>Bacillati</taxon>
        <taxon>Bacillota</taxon>
        <taxon>Clostridia</taxon>
        <taxon>Eubacteriales</taxon>
        <taxon>Desulfitobacteriaceae</taxon>
        <taxon>Desulfosporosinus</taxon>
    </lineage>
</organism>
<evidence type="ECO:0000256" key="1">
    <source>
        <dbReference type="SAM" id="SignalP"/>
    </source>
</evidence>
<dbReference type="STRING" id="646529.Desaci_0891"/>
<dbReference type="InterPro" id="IPR028096">
    <property type="entry name" value="EfeO_Cupredoxin"/>
</dbReference>
<dbReference type="EMBL" id="CP003639">
    <property type="protein sequence ID" value="AFM39939.1"/>
    <property type="molecule type" value="Genomic_DNA"/>
</dbReference>
<accession>I4D2B5</accession>
<dbReference type="RefSeq" id="WP_014825950.1">
    <property type="nucleotide sequence ID" value="NC_018068.1"/>
</dbReference>
<dbReference type="SUPFAM" id="SSF49503">
    <property type="entry name" value="Cupredoxins"/>
    <property type="match status" value="2"/>
</dbReference>
<dbReference type="InterPro" id="IPR008972">
    <property type="entry name" value="Cupredoxin"/>
</dbReference>
<dbReference type="AlphaFoldDB" id="I4D2B5"/>
<feature type="domain" description="EfeO-type cupredoxin-like" evidence="2">
    <location>
        <begin position="197"/>
        <end position="268"/>
    </location>
</feature>
<sequence length="291" mass="30614">MKKSLLLPPMALLISLVLTACGTTSTTSSAAPAATTQAPAQTPQITKVDDQVMTVVPDLKLGSDGKIHDSFSPADLTIMQGVPTKVTVLNYDDGAHDIVAKDLKLNVKIPGSTKKGVPSTTTFTVTADKTGDFHWLCDVPCDGAGNPNKPGSNKGWAMANDGYMAGTIHVVAPSTKDNVAMTILPGTKLGPDGKMHDIYSPADLTLVKGQTTTVTVYNYDDGAHDFVVKDLNLNVKIPGSKKKGDPSVTTFTITADKAGDFHWVCDVPCDSDANGWAMSHDGYMAGVVHVQ</sequence>
<name>I4D2B5_DESAJ</name>
<gene>
    <name evidence="3" type="ordered locus">Desaci_0891</name>
</gene>